<protein>
    <recommendedName>
        <fullName evidence="3">Spheroidene monooxygenase</fullName>
    </recommendedName>
</protein>
<dbReference type="InterPro" id="IPR049574">
    <property type="entry name" value="CrtA-like"/>
</dbReference>
<dbReference type="Proteomes" id="UP001204524">
    <property type="component" value="Unassembled WGS sequence"/>
</dbReference>
<proteinExistence type="predicted"/>
<organism evidence="1 2">
    <name type="scientific">Nocardioides pinisoli</name>
    <dbReference type="NCBI Taxonomy" id="2950279"/>
    <lineage>
        <taxon>Bacteria</taxon>
        <taxon>Bacillati</taxon>
        <taxon>Actinomycetota</taxon>
        <taxon>Actinomycetes</taxon>
        <taxon>Propionibacteriales</taxon>
        <taxon>Nocardioidaceae</taxon>
        <taxon>Nocardioides</taxon>
    </lineage>
</organism>
<sequence length="242" mass="26941">MTIHSFHLAEVPRRVGVRALLRGPAPSTPGLDHLECLSLMRLGAPIVSPDRLQVHRLAVFAQWRDEAALERFLARDALGRDLAGGWHVRLEFLRRWSTVAALPGLPVRAGTWRQDEPVVAVTLARMRIPELPRFLRSGRPVERLVRDHPGVTLAVAALRPPRTVSTFSVWRTVQEMEDMVHGRSVVPDPSRHSAAMAERDRRDFHHEFATYRFRAISEHGSWAGRSAIVPSTGLPGGGPALG</sequence>
<keyword evidence="2" id="KW-1185">Reference proteome</keyword>
<dbReference type="RefSeq" id="WP_254181758.1">
    <property type="nucleotide sequence ID" value="NZ_JANARS010000005.1"/>
</dbReference>
<evidence type="ECO:0000313" key="2">
    <source>
        <dbReference type="Proteomes" id="UP001204524"/>
    </source>
</evidence>
<reference evidence="1 2" key="1">
    <citation type="submission" date="2022-06" db="EMBL/GenBank/DDBJ databases">
        <authorList>
            <person name="So Y."/>
        </authorList>
    </citation>
    <scope>NUCLEOTIDE SEQUENCE [LARGE SCALE GENOMIC DNA]</scope>
    <source>
        <strain evidence="1 2">STR3</strain>
    </source>
</reference>
<comment type="caution">
    <text evidence="1">The sequence shown here is derived from an EMBL/GenBank/DDBJ whole genome shotgun (WGS) entry which is preliminary data.</text>
</comment>
<dbReference type="EMBL" id="JANARS010000005">
    <property type="protein sequence ID" value="MCP3422555.1"/>
    <property type="molecule type" value="Genomic_DNA"/>
</dbReference>
<dbReference type="CDD" id="cd21650">
    <property type="entry name" value="CrtA-like"/>
    <property type="match status" value="1"/>
</dbReference>
<evidence type="ECO:0008006" key="3">
    <source>
        <dbReference type="Google" id="ProtNLM"/>
    </source>
</evidence>
<accession>A0ABT1KXQ8</accession>
<gene>
    <name evidence="1" type="ORF">NCI01_12170</name>
</gene>
<evidence type="ECO:0000313" key="1">
    <source>
        <dbReference type="EMBL" id="MCP3422555.1"/>
    </source>
</evidence>
<name>A0ABT1KXQ8_9ACTN</name>